<dbReference type="EMBL" id="BARS01036296">
    <property type="protein sequence ID" value="GAG14547.1"/>
    <property type="molecule type" value="Genomic_DNA"/>
</dbReference>
<feature type="domain" description="Prepilin type IV endopeptidase peptidase" evidence="7">
    <location>
        <begin position="14"/>
        <end position="128"/>
    </location>
</feature>
<dbReference type="PANTHER" id="PTHR36506:SF1">
    <property type="entry name" value="PREFLAGELLIN PEPTIDASE"/>
    <property type="match status" value="1"/>
</dbReference>
<keyword evidence="4 6" id="KW-1133">Transmembrane helix</keyword>
<feature type="transmembrane region" description="Helical" evidence="6">
    <location>
        <begin position="113"/>
        <end position="135"/>
    </location>
</feature>
<name>X0VTU9_9ZZZZ</name>
<dbReference type="InterPro" id="IPR000045">
    <property type="entry name" value="Prepilin_IV_endopep_pep"/>
</dbReference>
<feature type="non-terminal residue" evidence="8">
    <location>
        <position position="168"/>
    </location>
</feature>
<dbReference type="GO" id="GO:0004190">
    <property type="term" value="F:aspartic-type endopeptidase activity"/>
    <property type="evidence" value="ECO:0007669"/>
    <property type="project" value="InterPro"/>
</dbReference>
<keyword evidence="5 6" id="KW-0472">Membrane</keyword>
<evidence type="ECO:0000256" key="3">
    <source>
        <dbReference type="ARBA" id="ARBA00022692"/>
    </source>
</evidence>
<gene>
    <name evidence="8" type="ORF">S01H1_55813</name>
</gene>
<feature type="transmembrane region" description="Helical" evidence="6">
    <location>
        <begin position="66"/>
        <end position="93"/>
    </location>
</feature>
<dbReference type="InterPro" id="IPR052218">
    <property type="entry name" value="Preflagellin_Peptidase"/>
</dbReference>
<evidence type="ECO:0000256" key="2">
    <source>
        <dbReference type="ARBA" id="ARBA00022475"/>
    </source>
</evidence>
<keyword evidence="3 6" id="KW-0812">Transmembrane</keyword>
<evidence type="ECO:0000256" key="5">
    <source>
        <dbReference type="ARBA" id="ARBA00023136"/>
    </source>
</evidence>
<accession>X0VTU9</accession>
<keyword evidence="2" id="KW-1003">Cell membrane</keyword>
<evidence type="ECO:0000256" key="6">
    <source>
        <dbReference type="SAM" id="Phobius"/>
    </source>
</evidence>
<proteinExistence type="predicted"/>
<feature type="transmembrane region" description="Helical" evidence="6">
    <location>
        <begin position="36"/>
        <end position="54"/>
    </location>
</feature>
<organism evidence="8">
    <name type="scientific">marine sediment metagenome</name>
    <dbReference type="NCBI Taxonomy" id="412755"/>
    <lineage>
        <taxon>unclassified sequences</taxon>
        <taxon>metagenomes</taxon>
        <taxon>ecological metagenomes</taxon>
    </lineage>
</organism>
<protein>
    <recommendedName>
        <fullName evidence="7">Prepilin type IV endopeptidase peptidase domain-containing protein</fullName>
    </recommendedName>
</protein>
<comment type="subcellular location">
    <subcellularLocation>
        <location evidence="1">Cell membrane</location>
        <topology evidence="1">Multi-pass membrane protein</topology>
    </subcellularLocation>
</comment>
<reference evidence="8" key="1">
    <citation type="journal article" date="2014" name="Front. Microbiol.">
        <title>High frequency of phylogenetically diverse reductive dehalogenase-homologous genes in deep subseafloor sedimentary metagenomes.</title>
        <authorList>
            <person name="Kawai M."/>
            <person name="Futagami T."/>
            <person name="Toyoda A."/>
            <person name="Takaki Y."/>
            <person name="Nishi S."/>
            <person name="Hori S."/>
            <person name="Arai W."/>
            <person name="Tsubouchi T."/>
            <person name="Morono Y."/>
            <person name="Uchiyama I."/>
            <person name="Ito T."/>
            <person name="Fujiyama A."/>
            <person name="Inagaki F."/>
            <person name="Takami H."/>
        </authorList>
    </citation>
    <scope>NUCLEOTIDE SEQUENCE</scope>
    <source>
        <strain evidence="8">Expedition CK06-06</strain>
    </source>
</reference>
<dbReference type="Gene3D" id="1.20.120.1220">
    <property type="match status" value="1"/>
</dbReference>
<dbReference type="AlphaFoldDB" id="X0VTU9"/>
<comment type="caution">
    <text evidence="8">The sequence shown here is derived from an EMBL/GenBank/DDBJ whole genome shotgun (WGS) entry which is preliminary data.</text>
</comment>
<evidence type="ECO:0000313" key="8">
    <source>
        <dbReference type="EMBL" id="GAG14547.1"/>
    </source>
</evidence>
<feature type="transmembrane region" description="Helical" evidence="6">
    <location>
        <begin position="7"/>
        <end position="24"/>
    </location>
</feature>
<dbReference type="PANTHER" id="PTHR36506">
    <property type="entry name" value="PREFLAGELLIN PEPTIDASE"/>
    <property type="match status" value="1"/>
</dbReference>
<dbReference type="GO" id="GO:0005886">
    <property type="term" value="C:plasma membrane"/>
    <property type="evidence" value="ECO:0007669"/>
    <property type="project" value="UniProtKB-SubCell"/>
</dbReference>
<evidence type="ECO:0000256" key="1">
    <source>
        <dbReference type="ARBA" id="ARBA00004651"/>
    </source>
</evidence>
<dbReference type="Pfam" id="PF01478">
    <property type="entry name" value="Peptidase_A24"/>
    <property type="match status" value="1"/>
</dbReference>
<sequence length="168" mass="17883">MRPLNQLDAVRILLSLVMLGYASWVDIKTREIYDLVWLVFGGLGLILALYEIYAGSLSLAGFVMTVIFSAVMSMALGYLGLFGGADVGAFIALSILHPIPPRGLEPLLGVVSVIYPLTLFSNSALSGASFALVLLGRNLLRKASGNSLFDDLGSNSLLKKFIVMVSGA</sequence>
<evidence type="ECO:0000259" key="7">
    <source>
        <dbReference type="Pfam" id="PF01478"/>
    </source>
</evidence>
<evidence type="ECO:0000256" key="4">
    <source>
        <dbReference type="ARBA" id="ARBA00022989"/>
    </source>
</evidence>